<accession>A0AAW0TRE1</accession>
<dbReference type="AlphaFoldDB" id="A0AAW0TRE1"/>
<gene>
    <name evidence="2" type="ORF">O3P69_012859</name>
</gene>
<feature type="compositionally biased region" description="Low complexity" evidence="1">
    <location>
        <begin position="20"/>
        <end position="32"/>
    </location>
</feature>
<sequence length="78" mass="7751">MVPVQPAMACGAAGRGPGARAGLPPRPDLLSLSSVEPQGLLRGAMPARRLPPGRAGGGGVWQAVALTGGVQAWQDDGL</sequence>
<evidence type="ECO:0000313" key="2">
    <source>
        <dbReference type="EMBL" id="KAK8389934.1"/>
    </source>
</evidence>
<name>A0AAW0TRE1_SCYPA</name>
<keyword evidence="3" id="KW-1185">Reference proteome</keyword>
<reference evidence="2 3" key="1">
    <citation type="submission" date="2023-03" db="EMBL/GenBank/DDBJ databases">
        <title>High-quality genome of Scylla paramamosain provides insights in environmental adaptation.</title>
        <authorList>
            <person name="Zhang L."/>
        </authorList>
    </citation>
    <scope>NUCLEOTIDE SEQUENCE [LARGE SCALE GENOMIC DNA]</scope>
    <source>
        <strain evidence="2">LZ_2023a</strain>
        <tissue evidence="2">Muscle</tissue>
    </source>
</reference>
<protein>
    <submittedName>
        <fullName evidence="2">Uncharacterized protein</fullName>
    </submittedName>
</protein>
<dbReference type="Proteomes" id="UP001487740">
    <property type="component" value="Unassembled WGS sequence"/>
</dbReference>
<dbReference type="EMBL" id="JARAKH010000026">
    <property type="protein sequence ID" value="KAK8389934.1"/>
    <property type="molecule type" value="Genomic_DNA"/>
</dbReference>
<proteinExistence type="predicted"/>
<comment type="caution">
    <text evidence="2">The sequence shown here is derived from an EMBL/GenBank/DDBJ whole genome shotgun (WGS) entry which is preliminary data.</text>
</comment>
<organism evidence="2 3">
    <name type="scientific">Scylla paramamosain</name>
    <name type="common">Mud crab</name>
    <dbReference type="NCBI Taxonomy" id="85552"/>
    <lineage>
        <taxon>Eukaryota</taxon>
        <taxon>Metazoa</taxon>
        <taxon>Ecdysozoa</taxon>
        <taxon>Arthropoda</taxon>
        <taxon>Crustacea</taxon>
        <taxon>Multicrustacea</taxon>
        <taxon>Malacostraca</taxon>
        <taxon>Eumalacostraca</taxon>
        <taxon>Eucarida</taxon>
        <taxon>Decapoda</taxon>
        <taxon>Pleocyemata</taxon>
        <taxon>Brachyura</taxon>
        <taxon>Eubrachyura</taxon>
        <taxon>Portunoidea</taxon>
        <taxon>Portunidae</taxon>
        <taxon>Portuninae</taxon>
        <taxon>Scylla</taxon>
    </lineage>
</organism>
<feature type="compositionally biased region" description="Low complexity" evidence="1">
    <location>
        <begin position="1"/>
        <end position="12"/>
    </location>
</feature>
<evidence type="ECO:0000256" key="1">
    <source>
        <dbReference type="SAM" id="MobiDB-lite"/>
    </source>
</evidence>
<evidence type="ECO:0000313" key="3">
    <source>
        <dbReference type="Proteomes" id="UP001487740"/>
    </source>
</evidence>
<feature type="region of interest" description="Disordered" evidence="1">
    <location>
        <begin position="1"/>
        <end position="32"/>
    </location>
</feature>